<accession>A0ABS2KCY0</accession>
<dbReference type="Pfam" id="PF07715">
    <property type="entry name" value="Plug"/>
    <property type="match status" value="1"/>
</dbReference>
<evidence type="ECO:0000259" key="6">
    <source>
        <dbReference type="Pfam" id="PF00593"/>
    </source>
</evidence>
<reference evidence="8" key="1">
    <citation type="submission" date="2020-10" db="EMBL/GenBank/DDBJ databases">
        <title>Phylogeny of dyella-like bacteria.</title>
        <authorList>
            <person name="Fu J."/>
        </authorList>
    </citation>
    <scope>NUCLEOTIDE SEQUENCE</scope>
    <source>
        <strain evidence="8">DHON07</strain>
    </source>
</reference>
<dbReference type="PANTHER" id="PTHR40980:SF3">
    <property type="entry name" value="TONB-DEPENDENT RECEPTOR-LIKE BETA-BARREL DOMAIN-CONTAINING PROTEIN"/>
    <property type="match status" value="1"/>
</dbReference>
<proteinExistence type="inferred from homology"/>
<evidence type="ECO:0000256" key="1">
    <source>
        <dbReference type="ARBA" id="ARBA00004442"/>
    </source>
</evidence>
<dbReference type="SUPFAM" id="SSF56935">
    <property type="entry name" value="Porins"/>
    <property type="match status" value="1"/>
</dbReference>
<evidence type="ECO:0000256" key="3">
    <source>
        <dbReference type="ARBA" id="ARBA00023237"/>
    </source>
</evidence>
<dbReference type="RefSeq" id="WP_204630645.1">
    <property type="nucleotide sequence ID" value="NZ_BSOC01000007.1"/>
</dbReference>
<keyword evidence="4" id="KW-0798">TonB box</keyword>
<dbReference type="NCBIfam" id="TIGR01782">
    <property type="entry name" value="TonB-Xanth-Caul"/>
    <property type="match status" value="1"/>
</dbReference>
<dbReference type="EMBL" id="JADIKF010000036">
    <property type="protein sequence ID" value="MBM7129033.1"/>
    <property type="molecule type" value="Genomic_DNA"/>
</dbReference>
<keyword evidence="9" id="KW-1185">Reference proteome</keyword>
<name>A0ABS2KCY0_9GAMM</name>
<evidence type="ECO:0000256" key="4">
    <source>
        <dbReference type="RuleBase" id="RU003357"/>
    </source>
</evidence>
<feature type="domain" description="TonB-dependent receptor-like beta-barrel" evidence="6">
    <location>
        <begin position="426"/>
        <end position="907"/>
    </location>
</feature>
<feature type="compositionally biased region" description="Low complexity" evidence="5">
    <location>
        <begin position="26"/>
        <end position="42"/>
    </location>
</feature>
<dbReference type="Proteomes" id="UP001430193">
    <property type="component" value="Unassembled WGS sequence"/>
</dbReference>
<keyword evidence="8" id="KW-0675">Receptor</keyword>
<dbReference type="InterPro" id="IPR037066">
    <property type="entry name" value="Plug_dom_sf"/>
</dbReference>
<dbReference type="InterPro" id="IPR012910">
    <property type="entry name" value="Plug_dom"/>
</dbReference>
<dbReference type="Gene3D" id="2.40.170.20">
    <property type="entry name" value="TonB-dependent receptor, beta-barrel domain"/>
    <property type="match status" value="1"/>
</dbReference>
<organism evidence="8 9">
    <name type="scientific">Dyella mobilis</name>
    <dbReference type="NCBI Taxonomy" id="1849582"/>
    <lineage>
        <taxon>Bacteria</taxon>
        <taxon>Pseudomonadati</taxon>
        <taxon>Pseudomonadota</taxon>
        <taxon>Gammaproteobacteria</taxon>
        <taxon>Lysobacterales</taxon>
        <taxon>Rhodanobacteraceae</taxon>
        <taxon>Dyella</taxon>
    </lineage>
</organism>
<feature type="compositionally biased region" description="Low complexity" evidence="5">
    <location>
        <begin position="51"/>
        <end position="66"/>
    </location>
</feature>
<dbReference type="Gene3D" id="2.170.130.10">
    <property type="entry name" value="TonB-dependent receptor, plug domain"/>
    <property type="match status" value="1"/>
</dbReference>
<feature type="domain" description="TonB-dependent receptor plug" evidence="7">
    <location>
        <begin position="89"/>
        <end position="193"/>
    </location>
</feature>
<dbReference type="Pfam" id="PF00593">
    <property type="entry name" value="TonB_dep_Rec_b-barrel"/>
    <property type="match status" value="1"/>
</dbReference>
<dbReference type="InterPro" id="IPR010104">
    <property type="entry name" value="TonB_rcpt_bac"/>
</dbReference>
<dbReference type="InterPro" id="IPR000531">
    <property type="entry name" value="Beta-barrel_TonB"/>
</dbReference>
<evidence type="ECO:0000256" key="2">
    <source>
        <dbReference type="ARBA" id="ARBA00023136"/>
    </source>
</evidence>
<keyword evidence="2 4" id="KW-0472">Membrane</keyword>
<evidence type="ECO:0000313" key="9">
    <source>
        <dbReference type="Proteomes" id="UP001430193"/>
    </source>
</evidence>
<comment type="similarity">
    <text evidence="4">Belongs to the TonB-dependent receptor family.</text>
</comment>
<dbReference type="PANTHER" id="PTHR40980">
    <property type="entry name" value="PLUG DOMAIN-CONTAINING PROTEIN"/>
    <property type="match status" value="1"/>
</dbReference>
<comment type="caution">
    <text evidence="8">The sequence shown here is derived from an EMBL/GenBank/DDBJ whole genome shotgun (WGS) entry which is preliminary data.</text>
</comment>
<protein>
    <submittedName>
        <fullName evidence="8">TonB-dependent receptor</fullName>
    </submittedName>
</protein>
<gene>
    <name evidence="8" type="ORF">ISS99_05805</name>
</gene>
<feature type="region of interest" description="Disordered" evidence="5">
    <location>
        <begin position="26"/>
        <end position="68"/>
    </location>
</feature>
<evidence type="ECO:0000256" key="5">
    <source>
        <dbReference type="SAM" id="MobiDB-lite"/>
    </source>
</evidence>
<comment type="subcellular location">
    <subcellularLocation>
        <location evidence="1 4">Cell outer membrane</location>
    </subcellularLocation>
</comment>
<dbReference type="InterPro" id="IPR036942">
    <property type="entry name" value="Beta-barrel_TonB_sf"/>
</dbReference>
<keyword evidence="3" id="KW-0998">Cell outer membrane</keyword>
<sequence length="945" mass="103118">MSIALGLSFLMPLEAVSAQSVQAANAGTQGAAAGTTGAPAAQSKNASEAPKNSSNGGKKNANSKGNPTELSAVTVTGILGSIDRTIDVKREETAIVDAISAEDVGKFPDTNLAESLQHITGVEITRDNNGEGQYVTVRGLPTDFTLATFNGLSATSVDLGVRTFDYNLVSPDFVSTLKVYKTSRADLDEGGIGANVDMETVTPFGIGKESATITAKGQGSPGEPDNRYYPNLTGLFSDVFDGGKFGATFGFDWNKRAFLNQSSDPSPFYGVTLNGKGPYYAYSETGYSNMESKVDTRTVYTSLQWKPLDSTTATLTGFYAHRDSFYVTADNGVVPLEPFGAPSYNGPGASYAVDQNGVLSRLSVPVVAYTFYNTYSDDRATMKNLRLNVDTNVGSWEFSETAQYSKSGDTLEWMRPLLINSTVGGQTPTTGSPVYGGYQIYPGAPIQGYVLDPSFNVSDPSQWANQQFKDVTETGNDTIKSLQFDVTRYFDDGILDSIKFGAKAYDRPRSYDYNYWTYAFQPGQTSDSLATAVQSPSWATNVLSGYSGPGTRPSQLFFINPNLWLNQYFGGSLNNFRSNPQTVYYNNPGNNWDMVERGRDAYAMANFKFDGSVPISGNVGLRYVNTFEEFLYDSYNIADITFPSCHIGIAGCEGAIFPPISRQDTRGASHVLLPSLNASADLTDNMVLRFGASKTISLPTIDSMVPVPTITVDSFQIAEGNANLKPFSSINYDLSWEWYFRPSSVLSLAGYDKQIHGFIQQGSTTQNIGGYTFYVTYPVNASDGYVRGLEADYKQALDFLPSFWSGLGFEINGTISDGQTDAAPQYNVIATQFPGLSKKIFNATVFYEKYGFSGMMTLNHRSQYVFDPNLWGYNTTEQIANGRNQVDMHLQYAFTPHLTVFVDSKNLLNTPIVYSEKLRNGPSTEYPGEWLLNGRTVMLGATLKF</sequence>
<evidence type="ECO:0000313" key="8">
    <source>
        <dbReference type="EMBL" id="MBM7129033.1"/>
    </source>
</evidence>
<evidence type="ECO:0000259" key="7">
    <source>
        <dbReference type="Pfam" id="PF07715"/>
    </source>
</evidence>